<sequence>MSPLLHAGPAVGFDQPFEMLLACHERVQRSLDLLLRLQAHVARRGADTQARDAARDVLRYFDLAGPKHHEDEERHVLPRLRAAGREALAQRLADDHAEMTRQWAALRPALAGLAAGDATLLDADACQAYAALYAAHMRVEEAEAFPLAAQGIADDALAAMGSEMSARRRG</sequence>
<organism evidence="2 3">
    <name type="scientific">Pelomonas lactea</name>
    <dbReference type="NCBI Taxonomy" id="3299030"/>
    <lineage>
        <taxon>Bacteria</taxon>
        <taxon>Pseudomonadati</taxon>
        <taxon>Pseudomonadota</taxon>
        <taxon>Betaproteobacteria</taxon>
        <taxon>Burkholderiales</taxon>
        <taxon>Sphaerotilaceae</taxon>
        <taxon>Roseateles</taxon>
    </lineage>
</organism>
<proteinExistence type="predicted"/>
<gene>
    <name evidence="2" type="ORF">ACG04Q_05945</name>
</gene>
<protein>
    <submittedName>
        <fullName evidence="2">Hemerythrin domain-containing protein</fullName>
    </submittedName>
</protein>
<dbReference type="Pfam" id="PF01814">
    <property type="entry name" value="Hemerythrin"/>
    <property type="match status" value="1"/>
</dbReference>
<dbReference type="CDD" id="cd12108">
    <property type="entry name" value="Hr-like"/>
    <property type="match status" value="1"/>
</dbReference>
<reference evidence="2 3" key="1">
    <citation type="submission" date="2024-08" db="EMBL/GenBank/DDBJ databases">
        <authorList>
            <person name="Lu H."/>
        </authorList>
    </citation>
    <scope>NUCLEOTIDE SEQUENCE [LARGE SCALE GENOMIC DNA]</scope>
    <source>
        <strain evidence="2 3">DXS20W</strain>
    </source>
</reference>
<keyword evidence="3" id="KW-1185">Reference proteome</keyword>
<accession>A0ABW7GGN6</accession>
<comment type="caution">
    <text evidence="2">The sequence shown here is derived from an EMBL/GenBank/DDBJ whole genome shotgun (WGS) entry which is preliminary data.</text>
</comment>
<dbReference type="Proteomes" id="UP001606302">
    <property type="component" value="Unassembled WGS sequence"/>
</dbReference>
<evidence type="ECO:0000313" key="2">
    <source>
        <dbReference type="EMBL" id="MFG6461108.1"/>
    </source>
</evidence>
<evidence type="ECO:0000259" key="1">
    <source>
        <dbReference type="Pfam" id="PF01814"/>
    </source>
</evidence>
<dbReference type="RefSeq" id="WP_394509964.1">
    <property type="nucleotide sequence ID" value="NZ_JBIGHX010000002.1"/>
</dbReference>
<dbReference type="Gene3D" id="1.20.120.520">
    <property type="entry name" value="nmb1532 protein domain like"/>
    <property type="match status" value="1"/>
</dbReference>
<evidence type="ECO:0000313" key="3">
    <source>
        <dbReference type="Proteomes" id="UP001606302"/>
    </source>
</evidence>
<dbReference type="EMBL" id="JBIGHX010000002">
    <property type="protein sequence ID" value="MFG6461108.1"/>
    <property type="molecule type" value="Genomic_DNA"/>
</dbReference>
<name>A0ABW7GGN6_9BURK</name>
<feature type="domain" description="Hemerythrin-like" evidence="1">
    <location>
        <begin position="16"/>
        <end position="148"/>
    </location>
</feature>
<dbReference type="InterPro" id="IPR012312">
    <property type="entry name" value="Hemerythrin-like"/>
</dbReference>